<evidence type="ECO:0000313" key="3">
    <source>
        <dbReference type="Proteomes" id="UP001266305"/>
    </source>
</evidence>
<accession>A0ABQ9VMN6</accession>
<comment type="caution">
    <text evidence="2">The sequence shown here is derived from an EMBL/GenBank/DDBJ whole genome shotgun (WGS) entry which is preliminary data.</text>
</comment>
<keyword evidence="3" id="KW-1185">Reference proteome</keyword>
<reference evidence="2 3" key="1">
    <citation type="submission" date="2023-05" db="EMBL/GenBank/DDBJ databases">
        <title>B98-5 Cell Line De Novo Hybrid Assembly: An Optical Mapping Approach.</title>
        <authorList>
            <person name="Kananen K."/>
            <person name="Auerbach J.A."/>
            <person name="Kautto E."/>
            <person name="Blachly J.S."/>
        </authorList>
    </citation>
    <scope>NUCLEOTIDE SEQUENCE [LARGE SCALE GENOMIC DNA]</scope>
    <source>
        <strain evidence="2">B95-8</strain>
        <tissue evidence="2">Cell line</tissue>
    </source>
</reference>
<proteinExistence type="predicted"/>
<evidence type="ECO:0000313" key="2">
    <source>
        <dbReference type="EMBL" id="KAK2109838.1"/>
    </source>
</evidence>
<dbReference type="PANTHER" id="PTHR47395:SF1">
    <property type="entry name" value="BPI FOLD-CONTAINING FAMILY B MEMBER 1"/>
    <property type="match status" value="1"/>
</dbReference>
<protein>
    <submittedName>
        <fullName evidence="2">BPI fold-containing B member 1</fullName>
    </submittedName>
</protein>
<organism evidence="2 3">
    <name type="scientific">Saguinus oedipus</name>
    <name type="common">Cotton-top tamarin</name>
    <name type="synonym">Oedipomidas oedipus</name>
    <dbReference type="NCBI Taxonomy" id="9490"/>
    <lineage>
        <taxon>Eukaryota</taxon>
        <taxon>Metazoa</taxon>
        <taxon>Chordata</taxon>
        <taxon>Craniata</taxon>
        <taxon>Vertebrata</taxon>
        <taxon>Euteleostomi</taxon>
        <taxon>Mammalia</taxon>
        <taxon>Eutheria</taxon>
        <taxon>Euarchontoglires</taxon>
        <taxon>Primates</taxon>
        <taxon>Haplorrhini</taxon>
        <taxon>Platyrrhini</taxon>
        <taxon>Cebidae</taxon>
        <taxon>Callitrichinae</taxon>
        <taxon>Saguinus</taxon>
    </lineage>
</organism>
<dbReference type="Proteomes" id="UP001266305">
    <property type="component" value="Unassembled WGS sequence"/>
</dbReference>
<dbReference type="InterPro" id="IPR021193">
    <property type="entry name" value="Bpifb1"/>
</dbReference>
<dbReference type="Gene3D" id="3.15.10.10">
    <property type="entry name" value="Bactericidal permeability-increasing protein, domain 1"/>
    <property type="match status" value="1"/>
</dbReference>
<dbReference type="PANTHER" id="PTHR47395">
    <property type="entry name" value="BPI FOLD-CONTAINING FAMILY B MEMBER 1"/>
    <property type="match status" value="1"/>
</dbReference>
<name>A0ABQ9VMN6_SAGOE</name>
<dbReference type="Pfam" id="PF01273">
    <property type="entry name" value="LBP_BPI_CETP"/>
    <property type="match status" value="1"/>
</dbReference>
<evidence type="ECO:0000259" key="1">
    <source>
        <dbReference type="Pfam" id="PF01273"/>
    </source>
</evidence>
<dbReference type="SUPFAM" id="SSF55394">
    <property type="entry name" value="Bactericidal permeability-increasing protein, BPI"/>
    <property type="match status" value="1"/>
</dbReference>
<feature type="domain" description="Lipid-binding serum glycoprotein N-terminal" evidence="1">
    <location>
        <begin position="87"/>
        <end position="242"/>
    </location>
</feature>
<sequence length="258" mass="28416">MNDASLTLDVKTTHLGHYPQGYIYTVGDWQAGPDLHHSRDGYTLALSQGAPSDTSPQPGAPTKLSFLPLLLGPNSWGLPPELTQELKDHHTTSILQQLPLLSAIREKPAGGIPVLGSLVNTILKHIIWLNITTANILQLQVKPSANDQELLVRIPLDMVAGLNTPLVKTIVEFQMETEAQAIVRMDTSARGPTRLVLSDCATSHGSLRIQLLNKLSLPVNYLAQQVMNLLVPALPQLVKNQLELKIFYFCFCTDKMYE</sequence>
<dbReference type="InterPro" id="IPR017942">
    <property type="entry name" value="Lipid-bd_serum_glycop_N"/>
</dbReference>
<dbReference type="InterPro" id="IPR017943">
    <property type="entry name" value="Bactericidal_perm-incr_a/b_dom"/>
</dbReference>
<gene>
    <name evidence="2" type="primary">BPIFB1</name>
    <name evidence="2" type="ORF">P7K49_009584</name>
</gene>
<dbReference type="EMBL" id="JASSZA010000005">
    <property type="protein sequence ID" value="KAK2109838.1"/>
    <property type="molecule type" value="Genomic_DNA"/>
</dbReference>